<reference evidence="1 2" key="1">
    <citation type="submission" date="2019-06" db="EMBL/GenBank/DDBJ databases">
        <title>A Diverse Panel of Clinical Acinetobacter baumannii for Research Use.</title>
        <authorList>
            <person name="Mcgann P."/>
            <person name="Snesrud E."/>
            <person name="Galac M.R."/>
        </authorList>
    </citation>
    <scope>NUCLEOTIDE SEQUENCE [LARGE SCALE GENOMIC DNA]</scope>
    <source>
        <strain evidence="1 2">MRSN14237</strain>
    </source>
</reference>
<comment type="caution">
    <text evidence="1">The sequence shown here is derived from an EMBL/GenBank/DDBJ whole genome shotgun (WGS) entry which is preliminary data.</text>
</comment>
<dbReference type="AlphaFoldDB" id="A0A432ARW4"/>
<evidence type="ECO:0000313" key="1">
    <source>
        <dbReference type="EMBL" id="TPU57756.1"/>
    </source>
</evidence>
<sequence length="28" mass="3252">MSNQQGFRSLSTFKKELHRLKSLFATVP</sequence>
<accession>A0A432ARW4</accession>
<gene>
    <name evidence="1" type="ORF">FJU42_20785</name>
</gene>
<dbReference type="EMBL" id="VHGY01000134">
    <property type="protein sequence ID" value="TPU57756.1"/>
    <property type="molecule type" value="Genomic_DNA"/>
</dbReference>
<protein>
    <submittedName>
        <fullName evidence="1">Recombinase family protein</fullName>
    </submittedName>
</protein>
<organism evidence="1 2">
    <name type="scientific">Acinetobacter baumannii</name>
    <dbReference type="NCBI Taxonomy" id="470"/>
    <lineage>
        <taxon>Bacteria</taxon>
        <taxon>Pseudomonadati</taxon>
        <taxon>Pseudomonadota</taxon>
        <taxon>Gammaproteobacteria</taxon>
        <taxon>Moraxellales</taxon>
        <taxon>Moraxellaceae</taxon>
        <taxon>Acinetobacter</taxon>
        <taxon>Acinetobacter calcoaceticus/baumannii complex</taxon>
    </lineage>
</organism>
<evidence type="ECO:0000313" key="2">
    <source>
        <dbReference type="Proteomes" id="UP000315888"/>
    </source>
</evidence>
<proteinExistence type="predicted"/>
<feature type="non-terminal residue" evidence="1">
    <location>
        <position position="28"/>
    </location>
</feature>
<dbReference type="Proteomes" id="UP000315888">
    <property type="component" value="Unassembled WGS sequence"/>
</dbReference>
<name>A0A432ARW4_ACIBA</name>